<evidence type="ECO:0000256" key="2">
    <source>
        <dbReference type="SAM" id="Phobius"/>
    </source>
</evidence>
<gene>
    <name evidence="3" type="ORF">QR680_011064</name>
</gene>
<reference evidence="3" key="1">
    <citation type="submission" date="2023-06" db="EMBL/GenBank/DDBJ databases">
        <title>Genomic analysis of the entomopathogenic nematode Steinernema hermaphroditum.</title>
        <authorList>
            <person name="Schwarz E.M."/>
            <person name="Heppert J.K."/>
            <person name="Baniya A."/>
            <person name="Schwartz H.T."/>
            <person name="Tan C.-H."/>
            <person name="Antoshechkin I."/>
            <person name="Sternberg P.W."/>
            <person name="Goodrich-Blair H."/>
            <person name="Dillman A.R."/>
        </authorList>
    </citation>
    <scope>NUCLEOTIDE SEQUENCE</scope>
    <source>
        <strain evidence="3">PS9179</strain>
        <tissue evidence="3">Whole animal</tissue>
    </source>
</reference>
<dbReference type="AlphaFoldDB" id="A0AA39IQZ5"/>
<keyword evidence="4" id="KW-1185">Reference proteome</keyword>
<keyword evidence="2" id="KW-0472">Membrane</keyword>
<feature type="transmembrane region" description="Helical" evidence="2">
    <location>
        <begin position="77"/>
        <end position="98"/>
    </location>
</feature>
<protein>
    <submittedName>
        <fullName evidence="3">Uncharacterized protein</fullName>
    </submittedName>
</protein>
<accession>A0AA39IQZ5</accession>
<evidence type="ECO:0000313" key="3">
    <source>
        <dbReference type="EMBL" id="KAK0428886.1"/>
    </source>
</evidence>
<name>A0AA39IQZ5_9BILA</name>
<comment type="caution">
    <text evidence="3">The sequence shown here is derived from an EMBL/GenBank/DDBJ whole genome shotgun (WGS) entry which is preliminary data.</text>
</comment>
<evidence type="ECO:0000256" key="1">
    <source>
        <dbReference type="SAM" id="MobiDB-lite"/>
    </source>
</evidence>
<feature type="region of interest" description="Disordered" evidence="1">
    <location>
        <begin position="102"/>
        <end position="122"/>
    </location>
</feature>
<feature type="compositionally biased region" description="Polar residues" evidence="1">
    <location>
        <begin position="108"/>
        <end position="122"/>
    </location>
</feature>
<organism evidence="3 4">
    <name type="scientific">Steinernema hermaphroditum</name>
    <dbReference type="NCBI Taxonomy" id="289476"/>
    <lineage>
        <taxon>Eukaryota</taxon>
        <taxon>Metazoa</taxon>
        <taxon>Ecdysozoa</taxon>
        <taxon>Nematoda</taxon>
        <taxon>Chromadorea</taxon>
        <taxon>Rhabditida</taxon>
        <taxon>Tylenchina</taxon>
        <taxon>Panagrolaimomorpha</taxon>
        <taxon>Strongyloidoidea</taxon>
        <taxon>Steinernematidae</taxon>
        <taxon>Steinernema</taxon>
    </lineage>
</organism>
<keyword evidence="2" id="KW-1133">Transmembrane helix</keyword>
<proteinExistence type="predicted"/>
<keyword evidence="2" id="KW-0812">Transmembrane</keyword>
<dbReference type="Proteomes" id="UP001175271">
    <property type="component" value="Unassembled WGS sequence"/>
</dbReference>
<sequence>MYESRFEVGCRGSRSKKEPCWKKELSGPSPSIEISCECKEFNLCNTEMITSDFLRDSILRETRTPQSIGTILINRTLLIVICCGGLGLLVSMVLVVVFKKRKNRRASTKTQESQGRGTVTNA</sequence>
<evidence type="ECO:0000313" key="4">
    <source>
        <dbReference type="Proteomes" id="UP001175271"/>
    </source>
</evidence>
<dbReference type="EMBL" id="JAUCMV010000001">
    <property type="protein sequence ID" value="KAK0428886.1"/>
    <property type="molecule type" value="Genomic_DNA"/>
</dbReference>